<protein>
    <submittedName>
        <fullName evidence="1">30334_t:CDS:1</fullName>
    </submittedName>
</protein>
<feature type="non-terminal residue" evidence="1">
    <location>
        <position position="1"/>
    </location>
</feature>
<name>A0ACA9RFX6_9GLOM</name>
<accession>A0ACA9RFX6</accession>
<evidence type="ECO:0000313" key="1">
    <source>
        <dbReference type="EMBL" id="CAG8791177.1"/>
    </source>
</evidence>
<sequence length="54" mass="5826">ETFDNPIPNEPSNKNNETFSLNQDINPLQITTSAPLYLLDSSLSDTASSSLSPS</sequence>
<gene>
    <name evidence="1" type="ORF">RPERSI_LOCUS19182</name>
</gene>
<dbReference type="Proteomes" id="UP000789920">
    <property type="component" value="Unassembled WGS sequence"/>
</dbReference>
<organism evidence="1 2">
    <name type="scientific">Racocetra persica</name>
    <dbReference type="NCBI Taxonomy" id="160502"/>
    <lineage>
        <taxon>Eukaryota</taxon>
        <taxon>Fungi</taxon>
        <taxon>Fungi incertae sedis</taxon>
        <taxon>Mucoromycota</taxon>
        <taxon>Glomeromycotina</taxon>
        <taxon>Glomeromycetes</taxon>
        <taxon>Diversisporales</taxon>
        <taxon>Gigasporaceae</taxon>
        <taxon>Racocetra</taxon>
    </lineage>
</organism>
<evidence type="ECO:0000313" key="2">
    <source>
        <dbReference type="Proteomes" id="UP000789920"/>
    </source>
</evidence>
<feature type="non-terminal residue" evidence="1">
    <location>
        <position position="54"/>
    </location>
</feature>
<dbReference type="EMBL" id="CAJVQC010052092">
    <property type="protein sequence ID" value="CAG8791177.1"/>
    <property type="molecule type" value="Genomic_DNA"/>
</dbReference>
<comment type="caution">
    <text evidence="1">The sequence shown here is derived from an EMBL/GenBank/DDBJ whole genome shotgun (WGS) entry which is preliminary data.</text>
</comment>
<proteinExistence type="predicted"/>
<reference evidence="1" key="1">
    <citation type="submission" date="2021-06" db="EMBL/GenBank/DDBJ databases">
        <authorList>
            <person name="Kallberg Y."/>
            <person name="Tangrot J."/>
            <person name="Rosling A."/>
        </authorList>
    </citation>
    <scope>NUCLEOTIDE SEQUENCE</scope>
    <source>
        <strain evidence="1">MA461A</strain>
    </source>
</reference>
<keyword evidence="2" id="KW-1185">Reference proteome</keyword>